<proteinExistence type="predicted"/>
<keyword evidence="3" id="KW-1185">Reference proteome</keyword>
<dbReference type="GO" id="GO:0005576">
    <property type="term" value="C:extracellular region"/>
    <property type="evidence" value="ECO:0007669"/>
    <property type="project" value="TreeGrafter"/>
</dbReference>
<feature type="signal peptide" evidence="1">
    <location>
        <begin position="1"/>
        <end position="19"/>
    </location>
</feature>
<dbReference type="HOGENOM" id="CLU_031217_0_0_1"/>
<dbReference type="eggNOG" id="ENOG502QQSB">
    <property type="taxonomic scope" value="Eukaryota"/>
</dbReference>
<keyword evidence="1" id="KW-0732">Signal</keyword>
<dbReference type="PANTHER" id="PTHR38787:SF3">
    <property type="entry name" value="REGULATORY P DOMAIN-CONTAINING PROTEIN"/>
    <property type="match status" value="1"/>
</dbReference>
<organism evidence="3">
    <name type="scientific">Metarhizium acridum (strain CQMa 102)</name>
    <dbReference type="NCBI Taxonomy" id="655827"/>
    <lineage>
        <taxon>Eukaryota</taxon>
        <taxon>Fungi</taxon>
        <taxon>Dikarya</taxon>
        <taxon>Ascomycota</taxon>
        <taxon>Pezizomycotina</taxon>
        <taxon>Sordariomycetes</taxon>
        <taxon>Hypocreomycetidae</taxon>
        <taxon>Hypocreales</taxon>
        <taxon>Clavicipitaceae</taxon>
        <taxon>Metarhizium</taxon>
    </lineage>
</organism>
<dbReference type="PANTHER" id="PTHR38787">
    <property type="entry name" value="REGULATORY P DOMAIN-CONTAINING PROTEIN"/>
    <property type="match status" value="1"/>
</dbReference>
<dbReference type="Proteomes" id="UP000002499">
    <property type="component" value="Unassembled WGS sequence"/>
</dbReference>
<protein>
    <submittedName>
        <fullName evidence="2">Regulatory P domain-containing protein</fullName>
    </submittedName>
</protein>
<reference evidence="2 3" key="1">
    <citation type="journal article" date="2011" name="PLoS Genet.">
        <title>Genome sequencing and comparative transcriptomics of the model entomopathogenic fungi Metarhizium anisopliae and M. acridum.</title>
        <authorList>
            <person name="Gao Q."/>
            <person name="Jin K."/>
            <person name="Ying S.H."/>
            <person name="Zhang Y."/>
            <person name="Xiao G."/>
            <person name="Shang Y."/>
            <person name="Duan Z."/>
            <person name="Hu X."/>
            <person name="Xie X.Q."/>
            <person name="Zhou G."/>
            <person name="Peng G."/>
            <person name="Luo Z."/>
            <person name="Huang W."/>
            <person name="Wang B."/>
            <person name="Fang W."/>
            <person name="Wang S."/>
            <person name="Zhong Y."/>
            <person name="Ma L.J."/>
            <person name="St Leger R.J."/>
            <person name="Zhao G.P."/>
            <person name="Pei Y."/>
            <person name="Feng M.G."/>
            <person name="Xia Y."/>
            <person name="Wang C."/>
        </authorList>
    </citation>
    <scope>NUCLEOTIDE SEQUENCE [LARGE SCALE GENOMIC DNA]</scope>
    <source>
        <strain evidence="2 3">CQMa 102</strain>
    </source>
</reference>
<dbReference type="InParanoid" id="E9EIV9"/>
<dbReference type="OMA" id="EGNDIWG"/>
<evidence type="ECO:0000313" key="2">
    <source>
        <dbReference type="EMBL" id="EFY84148.1"/>
    </source>
</evidence>
<sequence>MKASARSVILAMLAGTSTAERFVAPNAQSLAAFDSPLAVSMEEMKSMKIAERGQDIAKGVFDEGRYRLQVATPCSNGKAGEYSCKNVDLKGFLRHEDMGSQTRAGNDVWGPRVALFGDLVADRLASLIGWTSSTGREFGIVGQTDGSAFVEILKDGSLVSLGRLPTQTSSSTWRDMKVIGDHVYIGSEAPSHGLQIFDLTKLLTVDPKNPPTFDVKKDLAAHFDGFGSSHNIVAHEGNNIIYAVGTARDGKCAAGLWMVDVSDPKNPKDVGCAGADGYVHDAQCVTYNGPDTAHRGKEICFGYNEDTLTIYDLSVRSSPKILSRTPYQGATYTHQGWTTGPDHRYLLLDDELDEQKQNGAAADGRTTTYIVDAADLSKPIFTGYYKSPAKAIDHNQYVVDGLSYMSNYASGLRVVNVTSVSHDDTGAGFEEVAFFDVRPEDDAVGGETVFKGAWSVYPYFQSGHILVNSIERGIFSVKLTL</sequence>
<dbReference type="AlphaFoldDB" id="E9EIV9"/>
<dbReference type="NCBIfam" id="TIGR04312">
    <property type="entry name" value="choice_anch_B"/>
    <property type="match status" value="1"/>
</dbReference>
<evidence type="ECO:0000256" key="1">
    <source>
        <dbReference type="SAM" id="SignalP"/>
    </source>
</evidence>
<feature type="chain" id="PRO_5003235769" evidence="1">
    <location>
        <begin position="20"/>
        <end position="481"/>
    </location>
</feature>
<name>E9EIV9_METAQ</name>
<evidence type="ECO:0000313" key="3">
    <source>
        <dbReference type="Proteomes" id="UP000002499"/>
    </source>
</evidence>
<accession>E9EIV9</accession>
<gene>
    <name evidence="2" type="ORF">MAC_09807</name>
</gene>
<dbReference type="OrthoDB" id="2099887at2759"/>
<dbReference type="EMBL" id="GL698666">
    <property type="protein sequence ID" value="EFY84148.1"/>
    <property type="molecule type" value="Genomic_DNA"/>
</dbReference>
<dbReference type="SUPFAM" id="SSF75011">
    <property type="entry name" value="3-carboxy-cis,cis-mucoante lactonizing enzyme"/>
    <property type="match status" value="1"/>
</dbReference>
<dbReference type="InterPro" id="IPR027589">
    <property type="entry name" value="Choice_anch_B"/>
</dbReference>